<keyword evidence="6 7" id="KW-0592">Phosphate transport</keyword>
<feature type="domain" description="PhoU" evidence="8">
    <location>
        <begin position="15"/>
        <end position="100"/>
    </location>
</feature>
<dbReference type="GO" id="GO:0030643">
    <property type="term" value="P:intracellular phosphate ion homeostasis"/>
    <property type="evidence" value="ECO:0007669"/>
    <property type="project" value="InterPro"/>
</dbReference>
<dbReference type="GO" id="GO:0045936">
    <property type="term" value="P:negative regulation of phosphate metabolic process"/>
    <property type="evidence" value="ECO:0007669"/>
    <property type="project" value="InterPro"/>
</dbReference>
<evidence type="ECO:0000256" key="6">
    <source>
        <dbReference type="ARBA" id="ARBA00022592"/>
    </source>
</evidence>
<dbReference type="EMBL" id="CP060636">
    <property type="protein sequence ID" value="QNM11963.1"/>
    <property type="molecule type" value="Genomic_DNA"/>
</dbReference>
<accession>A0A7G9GMD1</accession>
<evidence type="ECO:0000256" key="7">
    <source>
        <dbReference type="PIRNR" id="PIRNR003107"/>
    </source>
</evidence>
<comment type="function">
    <text evidence="7">Plays a role in the regulation of phosphate uptake.</text>
</comment>
<organism evidence="9 10">
    <name type="scientific">[Eubacterium] hominis</name>
    <dbReference type="NCBI Taxonomy" id="2764325"/>
    <lineage>
        <taxon>Bacteria</taxon>
        <taxon>Bacillati</taxon>
        <taxon>Bacillota</taxon>
        <taxon>Erysipelotrichia</taxon>
        <taxon>Erysipelotrichales</taxon>
        <taxon>Erysipelotrichaceae</taxon>
        <taxon>Amedibacillus</taxon>
    </lineage>
</organism>
<dbReference type="RefSeq" id="WP_117454751.1">
    <property type="nucleotide sequence ID" value="NZ_CP060636.1"/>
</dbReference>
<dbReference type="InterPro" id="IPR038078">
    <property type="entry name" value="PhoU-like_sf"/>
</dbReference>
<evidence type="ECO:0000256" key="2">
    <source>
        <dbReference type="ARBA" id="ARBA00008107"/>
    </source>
</evidence>
<dbReference type="NCBIfam" id="TIGR02135">
    <property type="entry name" value="phoU_full"/>
    <property type="match status" value="1"/>
</dbReference>
<dbReference type="Proteomes" id="UP000515856">
    <property type="component" value="Chromosome"/>
</dbReference>
<dbReference type="FunFam" id="1.20.58.220:FF:000004">
    <property type="entry name" value="Phosphate-specific transport system accessory protein PhoU"/>
    <property type="match status" value="1"/>
</dbReference>
<evidence type="ECO:0000256" key="4">
    <source>
        <dbReference type="ARBA" id="ARBA00022448"/>
    </source>
</evidence>
<keyword evidence="10" id="KW-1185">Reference proteome</keyword>
<feature type="domain" description="PhoU" evidence="8">
    <location>
        <begin position="119"/>
        <end position="200"/>
    </location>
</feature>
<evidence type="ECO:0000313" key="9">
    <source>
        <dbReference type="EMBL" id="QNM11963.1"/>
    </source>
</evidence>
<dbReference type="PANTHER" id="PTHR42930:SF3">
    <property type="entry name" value="PHOSPHATE-SPECIFIC TRANSPORT SYSTEM ACCESSORY PROTEIN PHOU"/>
    <property type="match status" value="1"/>
</dbReference>
<dbReference type="GO" id="GO:0005737">
    <property type="term" value="C:cytoplasm"/>
    <property type="evidence" value="ECO:0007669"/>
    <property type="project" value="UniProtKB-SubCell"/>
</dbReference>
<dbReference type="PIRSF" id="PIRSF003107">
    <property type="entry name" value="PhoU"/>
    <property type="match status" value="1"/>
</dbReference>
<keyword evidence="5 7" id="KW-0963">Cytoplasm</keyword>
<evidence type="ECO:0000313" key="10">
    <source>
        <dbReference type="Proteomes" id="UP000515856"/>
    </source>
</evidence>
<proteinExistence type="inferred from homology"/>
<evidence type="ECO:0000256" key="1">
    <source>
        <dbReference type="ARBA" id="ARBA00004496"/>
    </source>
</evidence>
<dbReference type="KEGG" id="ehn:H9Q80_17225"/>
<evidence type="ECO:0000259" key="8">
    <source>
        <dbReference type="Pfam" id="PF01895"/>
    </source>
</evidence>
<dbReference type="Pfam" id="PF01895">
    <property type="entry name" value="PhoU"/>
    <property type="match status" value="2"/>
</dbReference>
<evidence type="ECO:0000256" key="3">
    <source>
        <dbReference type="ARBA" id="ARBA00011738"/>
    </source>
</evidence>
<reference evidence="9 10" key="1">
    <citation type="submission" date="2020-08" db="EMBL/GenBank/DDBJ databases">
        <authorList>
            <person name="Liu C."/>
            <person name="Sun Q."/>
        </authorList>
    </citation>
    <scope>NUCLEOTIDE SEQUENCE [LARGE SCALE GENOMIC DNA]</scope>
    <source>
        <strain evidence="9 10">NSJ-61</strain>
    </source>
</reference>
<keyword evidence="4 7" id="KW-0813">Transport</keyword>
<dbReference type="PANTHER" id="PTHR42930">
    <property type="entry name" value="PHOSPHATE-SPECIFIC TRANSPORT SYSTEM ACCESSORY PROTEIN PHOU"/>
    <property type="match status" value="1"/>
</dbReference>
<dbReference type="AlphaFoldDB" id="A0A7G9GMD1"/>
<comment type="subunit">
    <text evidence="3 7">Homodimer.</text>
</comment>
<protein>
    <recommendedName>
        <fullName evidence="7">Phosphate-specific transport system accessory protein PhoU</fullName>
    </recommendedName>
</protein>
<evidence type="ECO:0000256" key="5">
    <source>
        <dbReference type="ARBA" id="ARBA00022490"/>
    </source>
</evidence>
<sequence length="212" mass="24532">MVKIDKELNEMEENIIKMGNKVILMHTAVMDVLEYPDKEKELEIIQSDDRINHLEEEINDQAITSLALLSPVASDLRKVIAAIKIASELERIGDYAKNIAIFMIKHEELDENIREYARSMEKEFIAMLENAITCYMNADVEAAFEIPEQDKQINTLLKETKHNVTKQQEEALLEHVFEISSMLRNIERAGDHVKNICEHVIYMVKGQHYDFG</sequence>
<gene>
    <name evidence="9" type="primary">phoU</name>
    <name evidence="9" type="ORF">H9Q80_17225</name>
</gene>
<dbReference type="InterPro" id="IPR026022">
    <property type="entry name" value="PhoU_dom"/>
</dbReference>
<dbReference type="Gene3D" id="1.20.58.220">
    <property type="entry name" value="Phosphate transport system protein phou homolog 2, domain 2"/>
    <property type="match status" value="1"/>
</dbReference>
<dbReference type="GO" id="GO:0006817">
    <property type="term" value="P:phosphate ion transport"/>
    <property type="evidence" value="ECO:0007669"/>
    <property type="project" value="UniProtKB-KW"/>
</dbReference>
<comment type="subcellular location">
    <subcellularLocation>
        <location evidence="1 7">Cytoplasm</location>
    </subcellularLocation>
</comment>
<name>A0A7G9GMD1_9FIRM</name>
<dbReference type="InterPro" id="IPR028366">
    <property type="entry name" value="PhoU"/>
</dbReference>
<dbReference type="SUPFAM" id="SSF109755">
    <property type="entry name" value="PhoU-like"/>
    <property type="match status" value="1"/>
</dbReference>
<comment type="similarity">
    <text evidence="2 7">Belongs to the PhoU family.</text>
</comment>